<dbReference type="Pfam" id="PF01636">
    <property type="entry name" value="APH"/>
    <property type="match status" value="1"/>
</dbReference>
<feature type="region of interest" description="Disordered" evidence="1">
    <location>
        <begin position="94"/>
        <end position="118"/>
    </location>
</feature>
<accession>A0ABQ6HS97</accession>
<name>A0ABQ6HS97_9MICO</name>
<dbReference type="InterPro" id="IPR011009">
    <property type="entry name" value="Kinase-like_dom_sf"/>
</dbReference>
<feature type="region of interest" description="Disordered" evidence="1">
    <location>
        <begin position="1"/>
        <end position="22"/>
    </location>
</feature>
<evidence type="ECO:0000313" key="3">
    <source>
        <dbReference type="EMBL" id="GMA21339.1"/>
    </source>
</evidence>
<feature type="compositionally biased region" description="Basic residues" evidence="1">
    <location>
        <begin position="106"/>
        <end position="118"/>
    </location>
</feature>
<dbReference type="SUPFAM" id="SSF56112">
    <property type="entry name" value="Protein kinase-like (PK-like)"/>
    <property type="match status" value="1"/>
</dbReference>
<sequence>MMGSVTATSTGDASSEVTPGPELVSRLLRGQVPHLAHLPVREISTSGSSNWVYRLGEELAARLPRTDGYVNDLKTEVRWLPHIADRLPFPVPRVMPIGKPTELRRDHRRHDRRSRRRW</sequence>
<dbReference type="Proteomes" id="UP001157109">
    <property type="component" value="Unassembled WGS sequence"/>
</dbReference>
<dbReference type="EMBL" id="BSUJ01000001">
    <property type="protein sequence ID" value="GMA21339.1"/>
    <property type="molecule type" value="Genomic_DNA"/>
</dbReference>
<reference evidence="4" key="1">
    <citation type="journal article" date="2019" name="Int. J. Syst. Evol. Microbiol.">
        <title>The Global Catalogue of Microorganisms (GCM) 10K type strain sequencing project: providing services to taxonomists for standard genome sequencing and annotation.</title>
        <authorList>
            <consortium name="The Broad Institute Genomics Platform"/>
            <consortium name="The Broad Institute Genome Sequencing Center for Infectious Disease"/>
            <person name="Wu L."/>
            <person name="Ma J."/>
        </authorList>
    </citation>
    <scope>NUCLEOTIDE SEQUENCE [LARGE SCALE GENOMIC DNA]</scope>
    <source>
        <strain evidence="4">NBRC 105830</strain>
    </source>
</reference>
<comment type="caution">
    <text evidence="3">The sequence shown here is derived from an EMBL/GenBank/DDBJ whole genome shotgun (WGS) entry which is preliminary data.</text>
</comment>
<feature type="domain" description="Aminoglycoside phosphotransferase" evidence="2">
    <location>
        <begin position="46"/>
        <end position="103"/>
    </location>
</feature>
<proteinExistence type="predicted"/>
<feature type="compositionally biased region" description="Polar residues" evidence="1">
    <location>
        <begin position="1"/>
        <end position="17"/>
    </location>
</feature>
<evidence type="ECO:0000256" key="1">
    <source>
        <dbReference type="SAM" id="MobiDB-lite"/>
    </source>
</evidence>
<keyword evidence="4" id="KW-1185">Reference proteome</keyword>
<dbReference type="Gene3D" id="3.30.200.20">
    <property type="entry name" value="Phosphorylase Kinase, domain 1"/>
    <property type="match status" value="1"/>
</dbReference>
<gene>
    <name evidence="3" type="ORF">GCM10025862_33600</name>
</gene>
<evidence type="ECO:0000313" key="4">
    <source>
        <dbReference type="Proteomes" id="UP001157109"/>
    </source>
</evidence>
<evidence type="ECO:0000259" key="2">
    <source>
        <dbReference type="Pfam" id="PF01636"/>
    </source>
</evidence>
<organism evidence="3 4">
    <name type="scientific">Arsenicicoccus piscis</name>
    <dbReference type="NCBI Taxonomy" id="673954"/>
    <lineage>
        <taxon>Bacteria</taxon>
        <taxon>Bacillati</taxon>
        <taxon>Actinomycetota</taxon>
        <taxon>Actinomycetes</taxon>
        <taxon>Micrococcales</taxon>
        <taxon>Intrasporangiaceae</taxon>
        <taxon>Arsenicicoccus</taxon>
    </lineage>
</organism>
<protein>
    <recommendedName>
        <fullName evidence="2">Aminoglycoside phosphotransferase domain-containing protein</fullName>
    </recommendedName>
</protein>
<dbReference type="InterPro" id="IPR002575">
    <property type="entry name" value="Aminoglycoside_PTrfase"/>
</dbReference>